<evidence type="ECO:0000313" key="3">
    <source>
        <dbReference type="Proteomes" id="UP000034320"/>
    </source>
</evidence>
<evidence type="ECO:0000256" key="1">
    <source>
        <dbReference type="SAM" id="Phobius"/>
    </source>
</evidence>
<dbReference type="AlphaFoldDB" id="A0A0G1BHX8"/>
<evidence type="ECO:0000313" key="2">
    <source>
        <dbReference type="EMBL" id="KKS45906.1"/>
    </source>
</evidence>
<gene>
    <name evidence="2" type="ORF">UV09_C0026G0018</name>
</gene>
<protein>
    <submittedName>
        <fullName evidence="2">Uncharacterized protein</fullName>
    </submittedName>
</protein>
<proteinExistence type="predicted"/>
<keyword evidence="1" id="KW-0472">Membrane</keyword>
<accession>A0A0G1BHX8</accession>
<feature type="transmembrane region" description="Helical" evidence="1">
    <location>
        <begin position="15"/>
        <end position="37"/>
    </location>
</feature>
<organism evidence="2 3">
    <name type="scientific">Candidatus Gottesmanbacteria bacterium GW2011_GWA2_42_18</name>
    <dbReference type="NCBI Taxonomy" id="1618442"/>
    <lineage>
        <taxon>Bacteria</taxon>
        <taxon>Candidatus Gottesmaniibacteriota</taxon>
    </lineage>
</organism>
<name>A0A0G1BHX8_9BACT</name>
<comment type="caution">
    <text evidence="2">The sequence shown here is derived from an EMBL/GenBank/DDBJ whole genome shotgun (WGS) entry which is preliminary data.</text>
</comment>
<keyword evidence="1" id="KW-0812">Transmembrane</keyword>
<keyword evidence="1" id="KW-1133">Transmembrane helix</keyword>
<dbReference type="EMBL" id="LCDD01000026">
    <property type="protein sequence ID" value="KKS45906.1"/>
    <property type="molecule type" value="Genomic_DNA"/>
</dbReference>
<reference evidence="2 3" key="1">
    <citation type="journal article" date="2015" name="Nature">
        <title>rRNA introns, odd ribosomes, and small enigmatic genomes across a large radiation of phyla.</title>
        <authorList>
            <person name="Brown C.T."/>
            <person name="Hug L.A."/>
            <person name="Thomas B.C."/>
            <person name="Sharon I."/>
            <person name="Castelle C.J."/>
            <person name="Singh A."/>
            <person name="Wilkins M.J."/>
            <person name="Williams K.H."/>
            <person name="Banfield J.F."/>
        </authorList>
    </citation>
    <scope>NUCLEOTIDE SEQUENCE [LARGE SCALE GENOMIC DNA]</scope>
</reference>
<dbReference type="Proteomes" id="UP000034320">
    <property type="component" value="Unassembled WGS sequence"/>
</dbReference>
<sequence>MDNQGSQTSFNHAQIIKTALITGGSVFILAGAVMIAYRYSQTKKSDIVLPGGVTYLGATPTSAVEPTAVPVKFTASATVPYKEKIGANYPYSFSYPETLPIVVFTNDPTDSVAIDWDNITAQKNVLFNIELIEKRDKSMIVKPKIEYVKNWWQYFSGLKGVNSVTPFANLGGLKGYRAQYINNSGSAPNVDIFFEVPGRNDIMIHLANGILDAAIFDKIVDSVKWNSADLLE</sequence>